<dbReference type="eggNOG" id="COG0393">
    <property type="taxonomic scope" value="Bacteria"/>
</dbReference>
<accession>Q2RN47</accession>
<dbReference type="PhylomeDB" id="Q2RN47"/>
<dbReference type="PATRIC" id="fig|269796.9.peg.3776"/>
<dbReference type="EnsemblBacteria" id="ABC24448">
    <property type="protein sequence ID" value="ABC24448"/>
    <property type="gene ID" value="Rru_A3654"/>
</dbReference>
<dbReference type="KEGG" id="rru:Rru_A3654"/>
<dbReference type="STRING" id="269796.Rru_A3654"/>
<protein>
    <recommendedName>
        <fullName evidence="2">UPF0145 protein Rru_A3654</fullName>
    </recommendedName>
</protein>
<dbReference type="HAMAP" id="MF_00338">
    <property type="entry name" value="UPF0145"/>
    <property type="match status" value="1"/>
</dbReference>
<dbReference type="Gene3D" id="3.30.110.70">
    <property type="entry name" value="Hypothetical protein apc22750. Chain B"/>
    <property type="match status" value="1"/>
</dbReference>
<organism evidence="3 4">
    <name type="scientific">Rhodospirillum rubrum (strain ATCC 11170 / ATH 1.1.1 / DSM 467 / LMG 4362 / NCIMB 8255 / S1)</name>
    <dbReference type="NCBI Taxonomy" id="269796"/>
    <lineage>
        <taxon>Bacteria</taxon>
        <taxon>Pseudomonadati</taxon>
        <taxon>Pseudomonadota</taxon>
        <taxon>Alphaproteobacteria</taxon>
        <taxon>Rhodospirillales</taxon>
        <taxon>Rhodospirillaceae</taxon>
        <taxon>Rhodospirillum</taxon>
    </lineage>
</organism>
<evidence type="ECO:0000313" key="4">
    <source>
        <dbReference type="Proteomes" id="UP000001929"/>
    </source>
</evidence>
<evidence type="ECO:0000313" key="3">
    <source>
        <dbReference type="EMBL" id="ABC24448.1"/>
    </source>
</evidence>
<dbReference type="Proteomes" id="UP000001929">
    <property type="component" value="Chromosome"/>
</dbReference>
<dbReference type="AlphaFoldDB" id="Q2RN47"/>
<gene>
    <name evidence="3" type="ordered locus">Rru_A3654</name>
</gene>
<dbReference type="EMBL" id="CP000230">
    <property type="protein sequence ID" value="ABC24448.1"/>
    <property type="molecule type" value="Genomic_DNA"/>
</dbReference>
<dbReference type="HOGENOM" id="CLU_117144_3_2_5"/>
<dbReference type="SUPFAM" id="SSF117782">
    <property type="entry name" value="YbjQ-like"/>
    <property type="match status" value="1"/>
</dbReference>
<evidence type="ECO:0000256" key="1">
    <source>
        <dbReference type="ARBA" id="ARBA00010751"/>
    </source>
</evidence>
<name>Q2RN47_RHORT</name>
<dbReference type="Pfam" id="PF01906">
    <property type="entry name" value="YbjQ_1"/>
    <property type="match status" value="1"/>
</dbReference>
<evidence type="ECO:0000256" key="2">
    <source>
        <dbReference type="HAMAP-Rule" id="MF_00338"/>
    </source>
</evidence>
<sequence length="111" mass="11771">MASDMIITTTPTIEGYAIVGYLGIVSGEAIMGTNFIKDFFGSVRDVVGGRSATYERDFASAKEDALAELEKRALKLGADAVVGVDLDYQVLGGDEKMMLMVAANGTAVKIR</sequence>
<reference evidence="3 4" key="1">
    <citation type="journal article" date="2011" name="Stand. Genomic Sci.">
        <title>Complete genome sequence of Rhodospirillum rubrum type strain (S1).</title>
        <authorList>
            <person name="Munk A.C."/>
            <person name="Copeland A."/>
            <person name="Lucas S."/>
            <person name="Lapidus A."/>
            <person name="Del Rio T.G."/>
            <person name="Barry K."/>
            <person name="Detter J.C."/>
            <person name="Hammon N."/>
            <person name="Israni S."/>
            <person name="Pitluck S."/>
            <person name="Brettin T."/>
            <person name="Bruce D."/>
            <person name="Han C."/>
            <person name="Tapia R."/>
            <person name="Gilna P."/>
            <person name="Schmutz J."/>
            <person name="Larimer F."/>
            <person name="Land M."/>
            <person name="Kyrpides N.C."/>
            <person name="Mavromatis K."/>
            <person name="Richardson P."/>
            <person name="Rohde M."/>
            <person name="Goker M."/>
            <person name="Klenk H.P."/>
            <person name="Zhang Y."/>
            <person name="Roberts G.P."/>
            <person name="Reslewic S."/>
            <person name="Schwartz D.C."/>
        </authorList>
    </citation>
    <scope>NUCLEOTIDE SEQUENCE [LARGE SCALE GENOMIC DNA]</scope>
    <source>
        <strain evidence="4">ATCC 11170 / ATH 1.1.1 / DSM 467 / LMG 4362 / NCIMB 8255 / S1</strain>
    </source>
</reference>
<keyword evidence="4" id="KW-1185">Reference proteome</keyword>
<dbReference type="InterPro" id="IPR002765">
    <property type="entry name" value="UPF0145_YbjQ-like"/>
</dbReference>
<dbReference type="PANTHER" id="PTHR34068">
    <property type="entry name" value="UPF0145 PROTEIN YBJQ"/>
    <property type="match status" value="1"/>
</dbReference>
<dbReference type="PANTHER" id="PTHR34068:SF1">
    <property type="entry name" value="UPF0145 PROTEIN YBJQ"/>
    <property type="match status" value="1"/>
</dbReference>
<comment type="similarity">
    <text evidence="1 2">Belongs to the UPF0145 family.</text>
</comment>
<proteinExistence type="inferred from homology"/>
<dbReference type="InterPro" id="IPR035439">
    <property type="entry name" value="UPF0145_dom_sf"/>
</dbReference>